<gene>
    <name evidence="2" type="ORF">Pfra01_002538700</name>
</gene>
<reference evidence="2" key="1">
    <citation type="submission" date="2023-04" db="EMBL/GenBank/DDBJ databases">
        <title>Phytophthora fragariaefolia NBRC 109709.</title>
        <authorList>
            <person name="Ichikawa N."/>
            <person name="Sato H."/>
            <person name="Tonouchi N."/>
        </authorList>
    </citation>
    <scope>NUCLEOTIDE SEQUENCE</scope>
    <source>
        <strain evidence="2">NBRC 109709</strain>
    </source>
</reference>
<feature type="region of interest" description="Disordered" evidence="1">
    <location>
        <begin position="175"/>
        <end position="200"/>
    </location>
</feature>
<accession>A0A9W7D4F7</accession>
<feature type="region of interest" description="Disordered" evidence="1">
    <location>
        <begin position="112"/>
        <end position="146"/>
    </location>
</feature>
<dbReference type="AlphaFoldDB" id="A0A9W7D4F7"/>
<keyword evidence="3" id="KW-1185">Reference proteome</keyword>
<evidence type="ECO:0000313" key="2">
    <source>
        <dbReference type="EMBL" id="GMF58868.1"/>
    </source>
</evidence>
<comment type="caution">
    <text evidence="2">The sequence shown here is derived from an EMBL/GenBank/DDBJ whole genome shotgun (WGS) entry which is preliminary data.</text>
</comment>
<name>A0A9W7D4F7_9STRA</name>
<dbReference type="OrthoDB" id="127663at2759"/>
<protein>
    <submittedName>
        <fullName evidence="2">Unnamed protein product</fullName>
    </submittedName>
</protein>
<dbReference type="EMBL" id="BSXT01004761">
    <property type="protein sequence ID" value="GMF58868.1"/>
    <property type="molecule type" value="Genomic_DNA"/>
</dbReference>
<feature type="compositionally biased region" description="Polar residues" evidence="1">
    <location>
        <begin position="114"/>
        <end position="124"/>
    </location>
</feature>
<dbReference type="Proteomes" id="UP001165121">
    <property type="component" value="Unassembled WGS sequence"/>
</dbReference>
<proteinExistence type="predicted"/>
<evidence type="ECO:0000313" key="3">
    <source>
        <dbReference type="Proteomes" id="UP001165121"/>
    </source>
</evidence>
<sequence>MKNLQMGTSLADADSRMSKLRSDMHSILDKRNVEAVMLEKEQKKLVNYMVAALRPEDLREAVRTRLGYEENKKLRSDVISLYGWMLELLRSFMLWKPEVVAVISKVLKARNPLPRNQSSSNSTPHKPPEGFATGGQPGPRRALPRNGQRCLKCNSAQHLVKQCPSVGPREAARLTTERYSKFEQSNSVQREKSSIMGWTG</sequence>
<evidence type="ECO:0000256" key="1">
    <source>
        <dbReference type="SAM" id="MobiDB-lite"/>
    </source>
</evidence>
<organism evidence="2 3">
    <name type="scientific">Phytophthora fragariaefolia</name>
    <dbReference type="NCBI Taxonomy" id="1490495"/>
    <lineage>
        <taxon>Eukaryota</taxon>
        <taxon>Sar</taxon>
        <taxon>Stramenopiles</taxon>
        <taxon>Oomycota</taxon>
        <taxon>Peronosporomycetes</taxon>
        <taxon>Peronosporales</taxon>
        <taxon>Peronosporaceae</taxon>
        <taxon>Phytophthora</taxon>
    </lineage>
</organism>